<sequence>MIPRSTSGALDGLVIADFGRVLAGPYATMLLADLGAEVVKIERPGFGDDTRHWGPPWVGDESTYFLGVNRNKRSVAIDLATEAGLAEARALVARADVVVENFLPGTMDRLGLGYEQVRQINPDIVYTSITGFGGHNNLPGYDLLIQAVGGLMSITGPDPATPTKVGVAVVDVITGMHAALGILAALRHRDRTGEGQRVEVNLLSSLLSALANQSSGYVAAGVVPKAMGNRHPSIAPYEVFRTADRPFVLAVGNDRQFASLVEVLGAPELATDERFVTNTARVANREELTKIVDDLLSTRTADEWFDALTAARVPCGPLNDIADAVALAERLGLAPVVTIDDPEREEPLRQIANPIRLSATPPTYRSAPPRLG</sequence>
<organism evidence="1 2">
    <name type="scientific">Rhodococcus sacchari</name>
    <dbReference type="NCBI Taxonomy" id="2962047"/>
    <lineage>
        <taxon>Bacteria</taxon>
        <taxon>Bacillati</taxon>
        <taxon>Actinomycetota</taxon>
        <taxon>Actinomycetes</taxon>
        <taxon>Mycobacteriales</taxon>
        <taxon>Nocardiaceae</taxon>
        <taxon>Rhodococcus</taxon>
    </lineage>
</organism>
<keyword evidence="1" id="KW-0808">Transferase</keyword>
<evidence type="ECO:0000313" key="2">
    <source>
        <dbReference type="Proteomes" id="UP001156484"/>
    </source>
</evidence>
<evidence type="ECO:0000313" key="1">
    <source>
        <dbReference type="EMBL" id="UYP18497.1"/>
    </source>
</evidence>
<proteinExistence type="predicted"/>
<dbReference type="EMBL" id="CP107551">
    <property type="protein sequence ID" value="UYP18497.1"/>
    <property type="molecule type" value="Genomic_DNA"/>
</dbReference>
<gene>
    <name evidence="1" type="ORF">OED52_17855</name>
</gene>
<keyword evidence="2" id="KW-1185">Reference proteome</keyword>
<name>A0ACD4DEI6_9NOCA</name>
<dbReference type="Proteomes" id="UP001156484">
    <property type="component" value="Chromosome"/>
</dbReference>
<protein>
    <submittedName>
        <fullName evidence="1">CoA transferase</fullName>
    </submittedName>
</protein>
<accession>A0ACD4DEI6</accession>
<reference evidence="1" key="1">
    <citation type="submission" date="2022-10" db="EMBL/GenBank/DDBJ databases">
        <title>Rhodococcus ferula Z13 complete genome.</title>
        <authorList>
            <person name="Long X."/>
            <person name="Zang M."/>
        </authorList>
    </citation>
    <scope>NUCLEOTIDE SEQUENCE</scope>
    <source>
        <strain evidence="1">Z13</strain>
    </source>
</reference>